<evidence type="ECO:0000313" key="3">
    <source>
        <dbReference type="Proteomes" id="UP000002316"/>
    </source>
</evidence>
<dbReference type="OrthoDB" id="271467at2759"/>
<feature type="chain" id="PRO_5003005884" description="T. brucei spp.-specific protein" evidence="1">
    <location>
        <begin position="28"/>
        <end position="344"/>
    </location>
</feature>
<dbReference type="AlphaFoldDB" id="D0A457"/>
<dbReference type="KEGG" id="tbg:TbgDal_X11460"/>
<accession>D0A457</accession>
<organism evidence="2 3">
    <name type="scientific">Trypanosoma brucei gambiense (strain MHOM/CI/86/DAL972)</name>
    <dbReference type="NCBI Taxonomy" id="679716"/>
    <lineage>
        <taxon>Eukaryota</taxon>
        <taxon>Discoba</taxon>
        <taxon>Euglenozoa</taxon>
        <taxon>Kinetoplastea</taxon>
        <taxon>Metakinetoplastina</taxon>
        <taxon>Trypanosomatida</taxon>
        <taxon>Trypanosomatidae</taxon>
        <taxon>Trypanosoma</taxon>
    </lineage>
</organism>
<protein>
    <recommendedName>
        <fullName evidence="4">T. brucei spp.-specific protein</fullName>
    </recommendedName>
</protein>
<dbReference type="Proteomes" id="UP000002316">
    <property type="component" value="Chromosome 10"/>
</dbReference>
<dbReference type="RefSeq" id="XP_011778315.1">
    <property type="nucleotide sequence ID" value="XM_011780013.1"/>
</dbReference>
<proteinExistence type="predicted"/>
<evidence type="ECO:0000256" key="1">
    <source>
        <dbReference type="SAM" id="SignalP"/>
    </source>
</evidence>
<sequence>MSRFPHSNVGLVIGLVSLLLQLHRVMVITEAAAINSFTVILVNDRNSAALREAPTGTTMQIPPYVVRLSADWTVIENPQWNEVSSEENDSEGRLLHCRLPLPQDENTVQTQVKHYIQLQEHRTAVRIWHWLEGMMNRDGCIFGDGEGPITGVSEWYLFCVRGAVRKVNKTTVAVLYGNQTSQKLQQTVRRLVHRARWSSQGSERSKSFKRWTSRIGEYEANVTWPRWNVERQLWELIYPTRRECRAWEADAAAFGESPERYIRNESHRWSDGRSFTLPRNKEVWETVVRLYCQHNQGDRHVLDWSITEVLQTCTHEVLLRSPAVCEWSQVLHNFHVNPIPCIPI</sequence>
<name>D0A457_TRYB9</name>
<keyword evidence="1" id="KW-0732">Signal</keyword>
<dbReference type="VEuPathDB" id="TriTrypDB:Tbg972.10.11460"/>
<gene>
    <name evidence="2" type="ORF">TbgDal_X11460</name>
</gene>
<evidence type="ECO:0008006" key="4">
    <source>
        <dbReference type="Google" id="ProtNLM"/>
    </source>
</evidence>
<dbReference type="GeneID" id="23864325"/>
<reference evidence="3" key="1">
    <citation type="journal article" date="2010" name="PLoS Negl. Trop. Dis.">
        <title>The genome sequence of Trypanosoma brucei gambiense, causative agent of chronic human african trypanosomiasis.</title>
        <authorList>
            <person name="Jackson A.P."/>
            <person name="Sanders M."/>
            <person name="Berry A."/>
            <person name="McQuillan J."/>
            <person name="Aslett M.A."/>
            <person name="Quail M.A."/>
            <person name="Chukualim B."/>
            <person name="Capewell P."/>
            <person name="MacLeod A."/>
            <person name="Melville S.E."/>
            <person name="Gibson W."/>
            <person name="Barry J.D."/>
            <person name="Berriman M."/>
            <person name="Hertz-Fowler C."/>
        </authorList>
    </citation>
    <scope>NUCLEOTIDE SEQUENCE [LARGE SCALE GENOMIC DNA]</scope>
    <source>
        <strain evidence="3">MHOM/CI/86/DAL972</strain>
    </source>
</reference>
<feature type="signal peptide" evidence="1">
    <location>
        <begin position="1"/>
        <end position="27"/>
    </location>
</feature>
<evidence type="ECO:0000313" key="2">
    <source>
        <dbReference type="EMBL" id="CBH16051.1"/>
    </source>
</evidence>
<dbReference type="EMBL" id="FN554973">
    <property type="protein sequence ID" value="CBH16051.1"/>
    <property type="molecule type" value="Genomic_DNA"/>
</dbReference>